<dbReference type="EMBL" id="GBRH01272350">
    <property type="protein sequence ID" value="JAD25545.1"/>
    <property type="molecule type" value="Transcribed_RNA"/>
</dbReference>
<protein>
    <submittedName>
        <fullName evidence="2">Uncharacterized protein</fullName>
    </submittedName>
</protein>
<organism evidence="2">
    <name type="scientific">Arundo donax</name>
    <name type="common">Giant reed</name>
    <name type="synonym">Donax arundinaceus</name>
    <dbReference type="NCBI Taxonomy" id="35708"/>
    <lineage>
        <taxon>Eukaryota</taxon>
        <taxon>Viridiplantae</taxon>
        <taxon>Streptophyta</taxon>
        <taxon>Embryophyta</taxon>
        <taxon>Tracheophyta</taxon>
        <taxon>Spermatophyta</taxon>
        <taxon>Magnoliopsida</taxon>
        <taxon>Liliopsida</taxon>
        <taxon>Poales</taxon>
        <taxon>Poaceae</taxon>
        <taxon>PACMAD clade</taxon>
        <taxon>Arundinoideae</taxon>
        <taxon>Arundineae</taxon>
        <taxon>Arundo</taxon>
    </lineage>
</organism>
<reference evidence="2" key="1">
    <citation type="submission" date="2014-09" db="EMBL/GenBank/DDBJ databases">
        <authorList>
            <person name="Magalhaes I.L.F."/>
            <person name="Oliveira U."/>
            <person name="Santos F.R."/>
            <person name="Vidigal T.H.D.A."/>
            <person name="Brescovit A.D."/>
            <person name="Santos A.J."/>
        </authorList>
    </citation>
    <scope>NUCLEOTIDE SEQUENCE</scope>
    <source>
        <tissue evidence="2">Shoot tissue taken approximately 20 cm above the soil surface</tissue>
    </source>
</reference>
<dbReference type="AlphaFoldDB" id="A0A0A8YJ09"/>
<accession>A0A0A8YJ09</accession>
<reference evidence="2" key="2">
    <citation type="journal article" date="2015" name="Data Brief">
        <title>Shoot transcriptome of the giant reed, Arundo donax.</title>
        <authorList>
            <person name="Barrero R.A."/>
            <person name="Guerrero F.D."/>
            <person name="Moolhuijzen P."/>
            <person name="Goolsby J.A."/>
            <person name="Tidwell J."/>
            <person name="Bellgard S.E."/>
            <person name="Bellgard M.I."/>
        </authorList>
    </citation>
    <scope>NUCLEOTIDE SEQUENCE</scope>
    <source>
        <tissue evidence="2">Shoot tissue taken approximately 20 cm above the soil surface</tissue>
    </source>
</reference>
<name>A0A0A8YJ09_ARUDO</name>
<evidence type="ECO:0000313" key="2">
    <source>
        <dbReference type="EMBL" id="JAD25545.1"/>
    </source>
</evidence>
<evidence type="ECO:0000256" key="1">
    <source>
        <dbReference type="SAM" id="MobiDB-lite"/>
    </source>
</evidence>
<proteinExistence type="predicted"/>
<sequence>MKHAHELFHPSISLVPILLSQNLSNCRRIFISRWGRLPMAACPQPETAKHARMMHTHERQGRRAPTSDGWWRR</sequence>
<feature type="region of interest" description="Disordered" evidence="1">
    <location>
        <begin position="48"/>
        <end position="73"/>
    </location>
</feature>